<dbReference type="Gene3D" id="3.40.50.80">
    <property type="entry name" value="Nucleotide-binding domain of ferredoxin-NADP reductase (FNR) module"/>
    <property type="match status" value="1"/>
</dbReference>
<dbReference type="InterPro" id="IPR036010">
    <property type="entry name" value="2Fe-2S_ferredoxin-like_sf"/>
</dbReference>
<dbReference type="Gene3D" id="2.40.30.10">
    <property type="entry name" value="Translation factors"/>
    <property type="match status" value="1"/>
</dbReference>
<proteinExistence type="predicted"/>
<evidence type="ECO:0000256" key="2">
    <source>
        <dbReference type="ARBA" id="ARBA00034078"/>
    </source>
</evidence>
<keyword evidence="8" id="KW-1185">Reference proteome</keyword>
<sequence length="344" mass="36894">MFAFLSRRRPSTVRVNDVEIRANPRETLLHAALRHGIDFPHSCRVGGCATCKCRLVAGRVRELTEASYILDDEALDQGYILACQSVPLGDLRIEVDLTRHTAMRRVRGKVIGQARLTHDITRLVVQLQEALPYKAGQYAALTLDALPGQPRLFSFATPPRPDGQVAFFIRKVPGGSFTGLVDERSLLGQGLSLEGPQGEFHLRPSAAPLLMVGGGSGLAPLLAILQGALAGNPGRPATLLFGARQEHDLYALEEIASLAAQWPAPFRFVPVLSESTPDTRWSGARGLVTEHIPALLETGAHAYLCGPPGMIDSATALLRELGLPPGALHADRFTTAPHPATVGA</sequence>
<dbReference type="CDD" id="cd00207">
    <property type="entry name" value="fer2"/>
    <property type="match status" value="1"/>
</dbReference>
<dbReference type="InterPro" id="IPR006058">
    <property type="entry name" value="2Fe2S_fd_BS"/>
</dbReference>
<keyword evidence="1" id="KW-0408">Iron</keyword>
<protein>
    <submittedName>
        <fullName evidence="5">CDP-6-deoxy-delta-3,4-glucoseen reductase</fullName>
    </submittedName>
</protein>
<dbReference type="SUPFAM" id="SSF54292">
    <property type="entry name" value="2Fe-2S ferredoxin-like"/>
    <property type="match status" value="1"/>
</dbReference>
<dbReference type="SUPFAM" id="SSF52343">
    <property type="entry name" value="Ferredoxin reductase-like, C-terminal NADP-linked domain"/>
    <property type="match status" value="1"/>
</dbReference>
<gene>
    <name evidence="5" type="ORF">TUM18999_27800</name>
    <name evidence="6" type="ORF">TUM20286_18040</name>
</gene>
<dbReference type="InterPro" id="IPR001709">
    <property type="entry name" value="Flavoprot_Pyr_Nucl_cyt_Rdtase"/>
</dbReference>
<keyword evidence="1" id="KW-0411">Iron-sulfur</keyword>
<comment type="cofactor">
    <cofactor evidence="2">
        <name>[2Fe-2S] cluster</name>
        <dbReference type="ChEBI" id="CHEBI:190135"/>
    </cofactor>
</comment>
<feature type="domain" description="FAD-binding FR-type" evidence="4">
    <location>
        <begin position="103"/>
        <end position="203"/>
    </location>
</feature>
<dbReference type="InterPro" id="IPR012675">
    <property type="entry name" value="Beta-grasp_dom_sf"/>
</dbReference>
<dbReference type="InterPro" id="IPR017938">
    <property type="entry name" value="Riboflavin_synthase-like_b-brl"/>
</dbReference>
<dbReference type="InterPro" id="IPR039261">
    <property type="entry name" value="FNR_nucleotide-bd"/>
</dbReference>
<name>A0A6J4E5M3_9PSED</name>
<evidence type="ECO:0000256" key="1">
    <source>
        <dbReference type="ARBA" id="ARBA00023014"/>
    </source>
</evidence>
<dbReference type="Pfam" id="PF00175">
    <property type="entry name" value="NAD_binding_1"/>
    <property type="match status" value="1"/>
</dbReference>
<dbReference type="PROSITE" id="PS51384">
    <property type="entry name" value="FAD_FR"/>
    <property type="match status" value="1"/>
</dbReference>
<evidence type="ECO:0000259" key="3">
    <source>
        <dbReference type="PROSITE" id="PS51085"/>
    </source>
</evidence>
<dbReference type="KEGG" id="ptw:TUM18999_27800"/>
<dbReference type="Proteomes" id="UP001054892">
    <property type="component" value="Unassembled WGS sequence"/>
</dbReference>
<dbReference type="PRINTS" id="PR00410">
    <property type="entry name" value="PHEHYDRXLASE"/>
</dbReference>
<dbReference type="InterPro" id="IPR050415">
    <property type="entry name" value="MRET"/>
</dbReference>
<evidence type="ECO:0000313" key="7">
    <source>
        <dbReference type="Proteomes" id="UP000509383"/>
    </source>
</evidence>
<dbReference type="EMBL" id="AP023189">
    <property type="protein sequence ID" value="BCG24589.1"/>
    <property type="molecule type" value="Genomic_DNA"/>
</dbReference>
<dbReference type="Gene3D" id="3.10.20.30">
    <property type="match status" value="1"/>
</dbReference>
<dbReference type="PRINTS" id="PR00371">
    <property type="entry name" value="FPNCR"/>
</dbReference>
<organism evidence="5 7">
    <name type="scientific">Pseudomonas tohonis</name>
    <dbReference type="NCBI Taxonomy" id="2725477"/>
    <lineage>
        <taxon>Bacteria</taxon>
        <taxon>Pseudomonadati</taxon>
        <taxon>Pseudomonadota</taxon>
        <taxon>Gammaproteobacteria</taxon>
        <taxon>Pseudomonadales</taxon>
        <taxon>Pseudomonadaceae</taxon>
        <taxon>Pseudomonas</taxon>
    </lineage>
</organism>
<evidence type="ECO:0000313" key="5">
    <source>
        <dbReference type="EMBL" id="BCG24589.1"/>
    </source>
</evidence>
<dbReference type="InterPro" id="IPR001433">
    <property type="entry name" value="OxRdtase_FAD/NAD-bd"/>
</dbReference>
<dbReference type="Pfam" id="PF00111">
    <property type="entry name" value="Fer2"/>
    <property type="match status" value="1"/>
</dbReference>
<dbReference type="GO" id="GO:0016491">
    <property type="term" value="F:oxidoreductase activity"/>
    <property type="evidence" value="ECO:0007669"/>
    <property type="project" value="InterPro"/>
</dbReference>
<dbReference type="PANTHER" id="PTHR47354">
    <property type="entry name" value="NADH OXIDOREDUCTASE HCR"/>
    <property type="match status" value="1"/>
</dbReference>
<dbReference type="PROSITE" id="PS00197">
    <property type="entry name" value="2FE2S_FER_1"/>
    <property type="match status" value="1"/>
</dbReference>
<dbReference type="SUPFAM" id="SSF63380">
    <property type="entry name" value="Riboflavin synthase domain-like"/>
    <property type="match status" value="1"/>
</dbReference>
<dbReference type="Proteomes" id="UP000509383">
    <property type="component" value="Chromosome"/>
</dbReference>
<evidence type="ECO:0000313" key="8">
    <source>
        <dbReference type="Proteomes" id="UP001054892"/>
    </source>
</evidence>
<dbReference type="GO" id="GO:0051537">
    <property type="term" value="F:2 iron, 2 sulfur cluster binding"/>
    <property type="evidence" value="ECO:0007669"/>
    <property type="project" value="InterPro"/>
</dbReference>
<dbReference type="EMBL" id="BQKM01000003">
    <property type="protein sequence ID" value="GJN52052.1"/>
    <property type="molecule type" value="Genomic_DNA"/>
</dbReference>
<accession>A0A6J4E5M3</accession>
<dbReference type="Pfam" id="PF00970">
    <property type="entry name" value="FAD_binding_6"/>
    <property type="match status" value="1"/>
</dbReference>
<dbReference type="InterPro" id="IPR008333">
    <property type="entry name" value="Cbr1-like_FAD-bd_dom"/>
</dbReference>
<keyword evidence="1" id="KW-0479">Metal-binding</keyword>
<dbReference type="PROSITE" id="PS51085">
    <property type="entry name" value="2FE2S_FER_2"/>
    <property type="match status" value="1"/>
</dbReference>
<evidence type="ECO:0000259" key="4">
    <source>
        <dbReference type="PROSITE" id="PS51384"/>
    </source>
</evidence>
<dbReference type="InterPro" id="IPR017927">
    <property type="entry name" value="FAD-bd_FR_type"/>
</dbReference>
<dbReference type="InterPro" id="IPR001041">
    <property type="entry name" value="2Fe-2S_ferredoxin-type"/>
</dbReference>
<dbReference type="PANTHER" id="PTHR47354:SF5">
    <property type="entry name" value="PROTEIN RFBI"/>
    <property type="match status" value="1"/>
</dbReference>
<dbReference type="AlphaFoldDB" id="A0A6J4E5M3"/>
<evidence type="ECO:0000313" key="6">
    <source>
        <dbReference type="EMBL" id="GJN52052.1"/>
    </source>
</evidence>
<reference evidence="5 7" key="1">
    <citation type="submission" date="2020-05" db="EMBL/GenBank/DDBJ databases">
        <title>Characterization of novel class B3 metallo-beta-lactamase from novel Pseudomonas species.</title>
        <authorList>
            <person name="Yamada K."/>
            <person name="Aoki K."/>
            <person name="Ishii Y."/>
        </authorList>
    </citation>
    <scope>NUCLEOTIDE SEQUENCE [LARGE SCALE GENOMIC DNA]</scope>
    <source>
        <strain evidence="5 7">TUM18999</strain>
        <strain evidence="6 8">TUM20286</strain>
    </source>
</reference>
<feature type="domain" description="2Fe-2S ferredoxin-type" evidence="3">
    <location>
        <begin position="9"/>
        <end position="99"/>
    </location>
</feature>
<dbReference type="RefSeq" id="WP_173175637.1">
    <property type="nucleotide sequence ID" value="NZ_AP023189.1"/>
</dbReference>